<evidence type="ECO:0000256" key="8">
    <source>
        <dbReference type="ARBA" id="ARBA00047715"/>
    </source>
</evidence>
<dbReference type="GO" id="GO:0009102">
    <property type="term" value="P:biotin biosynthetic process"/>
    <property type="evidence" value="ECO:0007669"/>
    <property type="project" value="UniProtKB-UniRule"/>
</dbReference>
<dbReference type="PANTHER" id="PTHR13693">
    <property type="entry name" value="CLASS II AMINOTRANSFERASE/8-AMINO-7-OXONONANOATE SYNTHASE"/>
    <property type="match status" value="1"/>
</dbReference>
<evidence type="ECO:0000256" key="7">
    <source>
        <dbReference type="ARBA" id="ARBA00022898"/>
    </source>
</evidence>
<dbReference type="RefSeq" id="WP_126323427.1">
    <property type="nucleotide sequence ID" value="NZ_AP018005.1"/>
</dbReference>
<dbReference type="GO" id="GO:0008710">
    <property type="term" value="F:8-amino-7-oxononanoate synthase activity"/>
    <property type="evidence" value="ECO:0007669"/>
    <property type="project" value="UniProtKB-UniRule"/>
</dbReference>
<evidence type="ECO:0000256" key="1">
    <source>
        <dbReference type="ARBA" id="ARBA00001933"/>
    </source>
</evidence>
<evidence type="ECO:0000256" key="10">
    <source>
        <dbReference type="PIRSR" id="PIRSR604723-51"/>
    </source>
</evidence>
<dbReference type="EMBL" id="AP018005">
    <property type="protein sequence ID" value="BBB15898.1"/>
    <property type="molecule type" value="Genomic_DNA"/>
</dbReference>
<dbReference type="Pfam" id="PF00155">
    <property type="entry name" value="Aminotran_1_2"/>
    <property type="match status" value="1"/>
</dbReference>
<keyword evidence="5" id="KW-0808">Transferase</keyword>
<reference evidence="12 13" key="1">
    <citation type="submission" date="2017-03" db="EMBL/GenBank/DDBJ databases">
        <title>The genome sequence of Candidatus Rickettsiella viridis.</title>
        <authorList>
            <person name="Nikoh N."/>
            <person name="Tsuchida T."/>
            <person name="Yamaguchi K."/>
            <person name="Maeda T."/>
            <person name="Shigenobu S."/>
            <person name="Fukatsu T."/>
        </authorList>
    </citation>
    <scope>NUCLEOTIDE SEQUENCE [LARGE SCALE GENOMIC DNA]</scope>
    <source>
        <strain evidence="12 13">Ap-RA04</strain>
    </source>
</reference>
<dbReference type="InterPro" id="IPR050087">
    <property type="entry name" value="AON_synthase_class-II"/>
</dbReference>
<comment type="pathway">
    <text evidence="2">Cofactor biosynthesis; biotin biosynthesis.</text>
</comment>
<evidence type="ECO:0000256" key="2">
    <source>
        <dbReference type="ARBA" id="ARBA00004746"/>
    </source>
</evidence>
<evidence type="ECO:0000259" key="11">
    <source>
        <dbReference type="Pfam" id="PF00155"/>
    </source>
</evidence>
<protein>
    <recommendedName>
        <fullName evidence="4 9">8-amino-7-oxononanoate synthase</fullName>
        <ecNumber evidence="4 9">2.3.1.47</ecNumber>
    </recommendedName>
</protein>
<sequence>MPFLLEDSLTQHKQAGLYRTRAVLQGVSGTQRLYGGKKLISFCSNDYLGLSQHSDVIKVFKQTADEYGLGSGSSHFLGAYSRIHCELEEALAEFSGYPKALVFSTGYMANLSILTALANRHDSIFGDRLNHASLVDAARLSGASFKRYKHNHIPSLTKQLTDSPGRKSFVVSDGVFSMDGDLAALPDLIETAKNHSALLLVDDAHGLGVLGEKGAGICEYFGLKPDILSAGFGKSLGSFGGFVVGSETIIEHLTQFSRPYMYTTALPPAIAKATHTSLLLLQKEDWRRKKLCYLIEHFKHTAKQLELPILASQTPIQPILLGGPERAMKLAAHLRQNGFLVNAIRPPTVPKNTSRLRISLSALHSENDIDSLLERIAIGLHRA</sequence>
<dbReference type="InterPro" id="IPR004839">
    <property type="entry name" value="Aminotransferase_I/II_large"/>
</dbReference>
<dbReference type="InterPro" id="IPR004723">
    <property type="entry name" value="AONS_Archaea/Proteobacteria"/>
</dbReference>
<dbReference type="AlphaFoldDB" id="A0A2Z5UWJ8"/>
<proteinExistence type="predicted"/>
<dbReference type="GO" id="GO:0030170">
    <property type="term" value="F:pyridoxal phosphate binding"/>
    <property type="evidence" value="ECO:0007669"/>
    <property type="project" value="InterPro"/>
</dbReference>
<evidence type="ECO:0000313" key="13">
    <source>
        <dbReference type="Proteomes" id="UP000282483"/>
    </source>
</evidence>
<dbReference type="NCBIfam" id="TIGR00858">
    <property type="entry name" value="bioF"/>
    <property type="match status" value="1"/>
</dbReference>
<feature type="domain" description="Aminotransferase class I/classII large" evidence="11">
    <location>
        <begin position="38"/>
        <end position="376"/>
    </location>
</feature>
<evidence type="ECO:0000256" key="4">
    <source>
        <dbReference type="ARBA" id="ARBA00013187"/>
    </source>
</evidence>
<dbReference type="Gene3D" id="3.40.640.10">
    <property type="entry name" value="Type I PLP-dependent aspartate aminotransferase-like (Major domain)"/>
    <property type="match status" value="1"/>
</dbReference>
<dbReference type="Proteomes" id="UP000282483">
    <property type="component" value="Chromosome"/>
</dbReference>
<dbReference type="InterPro" id="IPR015424">
    <property type="entry name" value="PyrdxlP-dep_Trfase"/>
</dbReference>
<comment type="cofactor">
    <cofactor evidence="1 10">
        <name>pyridoxal 5'-phosphate</name>
        <dbReference type="ChEBI" id="CHEBI:597326"/>
    </cofactor>
</comment>
<evidence type="ECO:0000256" key="9">
    <source>
        <dbReference type="NCBIfam" id="TIGR00858"/>
    </source>
</evidence>
<dbReference type="SUPFAM" id="SSF53383">
    <property type="entry name" value="PLP-dependent transferases"/>
    <property type="match status" value="1"/>
</dbReference>
<evidence type="ECO:0000256" key="3">
    <source>
        <dbReference type="ARBA" id="ARBA00011738"/>
    </source>
</evidence>
<dbReference type="CDD" id="cd06454">
    <property type="entry name" value="KBL_like"/>
    <property type="match status" value="1"/>
</dbReference>
<evidence type="ECO:0000313" key="12">
    <source>
        <dbReference type="EMBL" id="BBB15898.1"/>
    </source>
</evidence>
<keyword evidence="13" id="KW-1185">Reference proteome</keyword>
<dbReference type="InterPro" id="IPR015422">
    <property type="entry name" value="PyrdxlP-dep_Trfase_small"/>
</dbReference>
<feature type="modified residue" description="N6-(pyridoxal phosphate)lysine" evidence="10">
    <location>
        <position position="234"/>
    </location>
</feature>
<dbReference type="EC" id="2.3.1.47" evidence="4 9"/>
<evidence type="ECO:0000256" key="6">
    <source>
        <dbReference type="ARBA" id="ARBA00022756"/>
    </source>
</evidence>
<evidence type="ECO:0000256" key="5">
    <source>
        <dbReference type="ARBA" id="ARBA00022679"/>
    </source>
</evidence>
<gene>
    <name evidence="12" type="primary">bioF</name>
    <name evidence="12" type="ORF">RVIR1_14590</name>
</gene>
<accession>A0A2Z5UWJ8</accession>
<name>A0A2Z5UWJ8_9COXI</name>
<comment type="catalytic activity">
    <reaction evidence="8">
        <text>6-carboxyhexanoyl-[ACP] + L-alanine + H(+) = (8S)-8-amino-7-oxononanoate + holo-[ACP] + CO2</text>
        <dbReference type="Rhea" id="RHEA:42288"/>
        <dbReference type="Rhea" id="RHEA-COMP:9685"/>
        <dbReference type="Rhea" id="RHEA-COMP:9955"/>
        <dbReference type="ChEBI" id="CHEBI:15378"/>
        <dbReference type="ChEBI" id="CHEBI:16526"/>
        <dbReference type="ChEBI" id="CHEBI:57972"/>
        <dbReference type="ChEBI" id="CHEBI:64479"/>
        <dbReference type="ChEBI" id="CHEBI:78846"/>
        <dbReference type="ChEBI" id="CHEBI:149468"/>
        <dbReference type="EC" id="2.3.1.47"/>
    </reaction>
</comment>
<dbReference type="OrthoDB" id="9807157at2"/>
<keyword evidence="6" id="KW-0093">Biotin biosynthesis</keyword>
<dbReference type="InterPro" id="IPR015421">
    <property type="entry name" value="PyrdxlP-dep_Trfase_major"/>
</dbReference>
<dbReference type="PANTHER" id="PTHR13693:SF100">
    <property type="entry name" value="8-AMINO-7-OXONONANOATE SYNTHASE"/>
    <property type="match status" value="1"/>
</dbReference>
<dbReference type="KEGG" id="rvi:RVIR1_14590"/>
<organism evidence="12 13">
    <name type="scientific">Candidatus Rickettsiella viridis</name>
    <dbReference type="NCBI Taxonomy" id="676208"/>
    <lineage>
        <taxon>Bacteria</taxon>
        <taxon>Pseudomonadati</taxon>
        <taxon>Pseudomonadota</taxon>
        <taxon>Gammaproteobacteria</taxon>
        <taxon>Legionellales</taxon>
        <taxon>Coxiellaceae</taxon>
        <taxon>Rickettsiella</taxon>
    </lineage>
</organism>
<dbReference type="UniPathway" id="UPA00078"/>
<keyword evidence="7 10" id="KW-0663">Pyridoxal phosphate</keyword>
<comment type="subunit">
    <text evidence="3">Homodimer.</text>
</comment>
<dbReference type="Gene3D" id="3.90.1150.10">
    <property type="entry name" value="Aspartate Aminotransferase, domain 1"/>
    <property type="match status" value="1"/>
</dbReference>